<dbReference type="PANTHER" id="PTHR47784">
    <property type="entry name" value="STEROL UPTAKE CONTROL PROTEIN 2"/>
    <property type="match status" value="1"/>
</dbReference>
<evidence type="ECO:0000313" key="2">
    <source>
        <dbReference type="EMBL" id="AOW07146.1"/>
    </source>
</evidence>
<keyword evidence="1" id="KW-1133">Transmembrane helix</keyword>
<dbReference type="GeneID" id="2908681"/>
<gene>
    <name evidence="2" type="ORF">YALI1_F18459g</name>
</gene>
<protein>
    <submittedName>
        <fullName evidence="2">Uncharacterized protein</fullName>
    </submittedName>
</protein>
<accession>A0A1D8NND8</accession>
<sequence length="394" mass="46282">MNKITVRRKRFLWHPDDIDAYYSDDYFSDDNERRHKLFKPRPTPMASLMNLELGEYELLRFYKNDSSPLLVAATGKNKEAQGFWMENVTKLATSNEALKEACMVFAMMHLGHNHKHATYLLKDGEEVPKEKLPPTDLSHVIGYTRLDEAMLEQMFIRFTNTIKAHKQQIMTMTLETSESVLLSSVLIYLIAMSMGPYVPLFNFDGGADLFSLGRTISDLTFLFSNAPLPTPFYLNNDFDLNDEREKLPREEDLWEIIDFVNTDEELSSTEKKRIQRILTTELKNLVGLFHMDAAGMSVSHIAGWCTFWTPDFYKLLREEMNTYALLFVCYWCGYAHMWHVLFWWGDRIQEDLLHLMDHLPSRVHHFLKWPLESCSRFDINYFDLLSGKMRDLYL</sequence>
<dbReference type="PANTHER" id="PTHR47784:SF5">
    <property type="entry name" value="STEROL UPTAKE CONTROL PROTEIN 2"/>
    <property type="match status" value="1"/>
</dbReference>
<reference evidence="2 3" key="1">
    <citation type="journal article" date="2016" name="PLoS ONE">
        <title>Sequence Assembly of Yarrowia lipolytica Strain W29/CLIB89 Shows Transposable Element Diversity.</title>
        <authorList>
            <person name="Magnan C."/>
            <person name="Yu J."/>
            <person name="Chang I."/>
            <person name="Jahn E."/>
            <person name="Kanomata Y."/>
            <person name="Wu J."/>
            <person name="Zeller M."/>
            <person name="Oakes M."/>
            <person name="Baldi P."/>
            <person name="Sandmeyer S."/>
        </authorList>
    </citation>
    <scope>NUCLEOTIDE SEQUENCE [LARGE SCALE GENOMIC DNA]</scope>
    <source>
        <strain evidence="3">CLIB89(W29)</strain>
    </source>
</reference>
<dbReference type="RefSeq" id="XP_505387.3">
    <property type="nucleotide sequence ID" value="XM_505387.3"/>
</dbReference>
<name>A0A1D8NND8_YARLL</name>
<dbReference type="Proteomes" id="UP000182444">
    <property type="component" value="Chromosome 1F"/>
</dbReference>
<keyword evidence="1" id="KW-0472">Membrane</keyword>
<dbReference type="VEuPathDB" id="FungiDB:YALI0_F13761g"/>
<dbReference type="GO" id="GO:0001228">
    <property type="term" value="F:DNA-binding transcription activator activity, RNA polymerase II-specific"/>
    <property type="evidence" value="ECO:0007669"/>
    <property type="project" value="TreeGrafter"/>
</dbReference>
<dbReference type="EMBL" id="CP017558">
    <property type="protein sequence ID" value="AOW07146.1"/>
    <property type="molecule type" value="Genomic_DNA"/>
</dbReference>
<feature type="transmembrane region" description="Helical" evidence="1">
    <location>
        <begin position="323"/>
        <end position="344"/>
    </location>
</feature>
<evidence type="ECO:0000256" key="1">
    <source>
        <dbReference type="SAM" id="Phobius"/>
    </source>
</evidence>
<keyword evidence="1" id="KW-0812">Transmembrane</keyword>
<feature type="transmembrane region" description="Helical" evidence="1">
    <location>
        <begin position="180"/>
        <end position="198"/>
    </location>
</feature>
<dbReference type="AlphaFoldDB" id="A0A1D8NND8"/>
<dbReference type="InterPro" id="IPR053157">
    <property type="entry name" value="Sterol_Uptake_Regulator"/>
</dbReference>
<dbReference type="KEGG" id="yli:2908681"/>
<organism evidence="2 3">
    <name type="scientific">Yarrowia lipolytica</name>
    <name type="common">Candida lipolytica</name>
    <dbReference type="NCBI Taxonomy" id="4952"/>
    <lineage>
        <taxon>Eukaryota</taxon>
        <taxon>Fungi</taxon>
        <taxon>Dikarya</taxon>
        <taxon>Ascomycota</taxon>
        <taxon>Saccharomycotina</taxon>
        <taxon>Dipodascomycetes</taxon>
        <taxon>Dipodascales</taxon>
        <taxon>Dipodascales incertae sedis</taxon>
        <taxon>Yarrowia</taxon>
    </lineage>
</organism>
<evidence type="ECO:0000313" key="3">
    <source>
        <dbReference type="Proteomes" id="UP000182444"/>
    </source>
</evidence>
<proteinExistence type="predicted"/>
<dbReference type="VEuPathDB" id="FungiDB:YALI1_F18459g"/>